<organism evidence="3 4">
    <name type="scientific">Hymenobacter koreensis</name>
    <dbReference type="NCBI Taxonomy" id="1084523"/>
    <lineage>
        <taxon>Bacteria</taxon>
        <taxon>Pseudomonadati</taxon>
        <taxon>Bacteroidota</taxon>
        <taxon>Cytophagia</taxon>
        <taxon>Cytophagales</taxon>
        <taxon>Hymenobacteraceae</taxon>
        <taxon>Hymenobacter</taxon>
    </lineage>
</organism>
<feature type="region of interest" description="Disordered" evidence="1">
    <location>
        <begin position="19"/>
        <end position="138"/>
    </location>
</feature>
<reference evidence="4" key="1">
    <citation type="journal article" date="2019" name="Int. J. Syst. Evol. Microbiol.">
        <title>The Global Catalogue of Microorganisms (GCM) 10K type strain sequencing project: providing services to taxonomists for standard genome sequencing and annotation.</title>
        <authorList>
            <consortium name="The Broad Institute Genomics Platform"/>
            <consortium name="The Broad Institute Genome Sequencing Center for Infectious Disease"/>
            <person name="Wu L."/>
            <person name="Ma J."/>
        </authorList>
    </citation>
    <scope>NUCLEOTIDE SEQUENCE [LARGE SCALE GENOMIC DNA]</scope>
    <source>
        <strain evidence="4">JCM 17924</strain>
    </source>
</reference>
<keyword evidence="4" id="KW-1185">Reference proteome</keyword>
<comment type="caution">
    <text evidence="3">The sequence shown here is derived from an EMBL/GenBank/DDBJ whole genome shotgun (WGS) entry which is preliminary data.</text>
</comment>
<sequence>MKRLTFLALLMGLSYTAAHAQTATKKTTKSTTTKAAKADDGWGPVTETPAPAPKTEQATTAPAQAQSQNSGADAGSAGGWDGAYGSNASTPSRVEGMSVAPGSPLLPSTRSRSDYMGRPIKYKPSTRPRSQDYSNGIQ</sequence>
<dbReference type="EMBL" id="BAABHA010000015">
    <property type="protein sequence ID" value="GAA4392448.1"/>
    <property type="molecule type" value="Genomic_DNA"/>
</dbReference>
<keyword evidence="2" id="KW-0732">Signal</keyword>
<accession>A0ABP8JKP8</accession>
<dbReference type="RefSeq" id="WP_345227621.1">
    <property type="nucleotide sequence ID" value="NZ_BAABHA010000015.1"/>
</dbReference>
<gene>
    <name evidence="3" type="ORF">GCM10023186_42950</name>
</gene>
<feature type="signal peptide" evidence="2">
    <location>
        <begin position="1"/>
        <end position="20"/>
    </location>
</feature>
<evidence type="ECO:0000256" key="1">
    <source>
        <dbReference type="SAM" id="MobiDB-lite"/>
    </source>
</evidence>
<dbReference type="Proteomes" id="UP001500454">
    <property type="component" value="Unassembled WGS sequence"/>
</dbReference>
<feature type="compositionally biased region" description="Polar residues" evidence="1">
    <location>
        <begin position="127"/>
        <end position="138"/>
    </location>
</feature>
<evidence type="ECO:0000256" key="2">
    <source>
        <dbReference type="SAM" id="SignalP"/>
    </source>
</evidence>
<feature type="compositionally biased region" description="Low complexity" evidence="1">
    <location>
        <begin position="19"/>
        <end position="35"/>
    </location>
</feature>
<feature type="chain" id="PRO_5045163676" evidence="2">
    <location>
        <begin position="21"/>
        <end position="138"/>
    </location>
</feature>
<evidence type="ECO:0000313" key="4">
    <source>
        <dbReference type="Proteomes" id="UP001500454"/>
    </source>
</evidence>
<feature type="compositionally biased region" description="Low complexity" evidence="1">
    <location>
        <begin position="44"/>
        <end position="75"/>
    </location>
</feature>
<proteinExistence type="predicted"/>
<name>A0ABP8JKP8_9BACT</name>
<protein>
    <submittedName>
        <fullName evidence="3">Uncharacterized protein</fullName>
    </submittedName>
</protein>
<evidence type="ECO:0000313" key="3">
    <source>
        <dbReference type="EMBL" id="GAA4392448.1"/>
    </source>
</evidence>